<sequence>MYGPDFAQTTISGDSLADSLTSQLISETTTASRSSTRTSLGCLQRGLRNANNVTLTAGFSHIATLLVLIYFGLAVAELMTMLFISPMKHTPITSITLHISLAFNGIILVRCVRLFAIKIIPRPSLFLRFISILTILDLMVSSLSTGLEIAGSFTESHCSALSLGILVLRLYIGFRILAQINLRRIHLATRLLQAKQIQLANLILASHETFPTRQALLERIVYQQAQVGTSRLELQTLPLKIKEMKRSSHQLPLQPPPNNLGPPRPARKGLASIQPSRRKLQL</sequence>
<reference evidence="1" key="1">
    <citation type="submission" date="2022-04" db="EMBL/GenBank/DDBJ databases">
        <title>Genome of the entomopathogenic fungus Entomophthora muscae.</title>
        <authorList>
            <person name="Elya C."/>
            <person name="Lovett B.R."/>
            <person name="Lee E."/>
            <person name="Macias A.M."/>
            <person name="Hajek A.E."/>
            <person name="De Bivort B.L."/>
            <person name="Kasson M.T."/>
            <person name="De Fine Licht H.H."/>
            <person name="Stajich J.E."/>
        </authorList>
    </citation>
    <scope>NUCLEOTIDE SEQUENCE</scope>
    <source>
        <strain evidence="1">Berkeley</strain>
    </source>
</reference>
<dbReference type="Proteomes" id="UP001165960">
    <property type="component" value="Unassembled WGS sequence"/>
</dbReference>
<evidence type="ECO:0000313" key="2">
    <source>
        <dbReference type="Proteomes" id="UP001165960"/>
    </source>
</evidence>
<organism evidence="1 2">
    <name type="scientific">Entomophthora muscae</name>
    <dbReference type="NCBI Taxonomy" id="34485"/>
    <lineage>
        <taxon>Eukaryota</taxon>
        <taxon>Fungi</taxon>
        <taxon>Fungi incertae sedis</taxon>
        <taxon>Zoopagomycota</taxon>
        <taxon>Entomophthoromycotina</taxon>
        <taxon>Entomophthoromycetes</taxon>
        <taxon>Entomophthorales</taxon>
        <taxon>Entomophthoraceae</taxon>
        <taxon>Entomophthora</taxon>
    </lineage>
</organism>
<keyword evidence="2" id="KW-1185">Reference proteome</keyword>
<name>A0ACC2TIA7_9FUNG</name>
<proteinExistence type="predicted"/>
<evidence type="ECO:0000313" key="1">
    <source>
        <dbReference type="EMBL" id="KAJ9074283.1"/>
    </source>
</evidence>
<gene>
    <name evidence="1" type="ORF">DSO57_1007973</name>
</gene>
<accession>A0ACC2TIA7</accession>
<protein>
    <submittedName>
        <fullName evidence="1">Uncharacterized protein</fullName>
    </submittedName>
</protein>
<dbReference type="EMBL" id="QTSX02002864">
    <property type="protein sequence ID" value="KAJ9074283.1"/>
    <property type="molecule type" value="Genomic_DNA"/>
</dbReference>
<comment type="caution">
    <text evidence="1">The sequence shown here is derived from an EMBL/GenBank/DDBJ whole genome shotgun (WGS) entry which is preliminary data.</text>
</comment>